<dbReference type="RefSeq" id="WP_163090149.1">
    <property type="nucleotide sequence ID" value="NZ_JAAGNA010000790.1"/>
</dbReference>
<dbReference type="AlphaFoldDB" id="A0A9X5CQE1"/>
<organism evidence="7 8">
    <name type="scientific">Actinospica acidiphila</name>
    <dbReference type="NCBI Taxonomy" id="304899"/>
    <lineage>
        <taxon>Bacteria</taxon>
        <taxon>Bacillati</taxon>
        <taxon>Actinomycetota</taxon>
        <taxon>Actinomycetes</taxon>
        <taxon>Catenulisporales</taxon>
        <taxon>Actinospicaceae</taxon>
        <taxon>Actinospica</taxon>
    </lineage>
</organism>
<dbReference type="Gene3D" id="3.50.50.60">
    <property type="entry name" value="FAD/NAD(P)-binding domain"/>
    <property type="match status" value="1"/>
</dbReference>
<evidence type="ECO:0000259" key="6">
    <source>
        <dbReference type="PROSITE" id="PS00624"/>
    </source>
</evidence>
<dbReference type="Proteomes" id="UP000471745">
    <property type="component" value="Unassembled WGS sequence"/>
</dbReference>
<dbReference type="PIRSF" id="PIRSF000137">
    <property type="entry name" value="Alcohol_oxidase"/>
    <property type="match status" value="1"/>
</dbReference>
<keyword evidence="3" id="KW-0285">Flavoprotein</keyword>
<dbReference type="Gene3D" id="3.30.410.40">
    <property type="match status" value="1"/>
</dbReference>
<accession>A0A9X5CQE1</accession>
<comment type="cofactor">
    <cofactor evidence="1 5">
        <name>FAD</name>
        <dbReference type="ChEBI" id="CHEBI:57692"/>
    </cofactor>
</comment>
<comment type="caution">
    <text evidence="7">The sequence shown here is derived from an EMBL/GenBank/DDBJ whole genome shotgun (WGS) entry which is preliminary data.</text>
</comment>
<dbReference type="InterPro" id="IPR036188">
    <property type="entry name" value="FAD/NAD-bd_sf"/>
</dbReference>
<protein>
    <submittedName>
        <fullName evidence="7">Dehydrogenase</fullName>
    </submittedName>
</protein>
<dbReference type="GO" id="GO:0016020">
    <property type="term" value="C:membrane"/>
    <property type="evidence" value="ECO:0007669"/>
    <property type="project" value="TreeGrafter"/>
</dbReference>
<sequence length="464" mass="48516">MYDVIIVGSGSAGGVLAARLSEDRARRVLLLEAGPDDAAFRGPRHMWGWADERGPLPRGRILGGCSAVNAAIALRAPDADHDAWAGTWGIRGWGSEELAPRYRAVARRVPVRRPAESELSPLSRAFLDAAGALGHKPVEDHDAPGTVGAGPVPLNETGGVRQSTALCYLAEARTRPNLTVRTGALVADVLLDGRRATGVRLAGGEVIRADVTVLAAGAYATPALLLRSGIGAPATLRAASVDVAHELPGVGRRLQDHPLLALRLHGPAGIAAPMFQTLLTLGESQVPEQHVLVGAPPPAPGWGPDADGNLPFVVSTGLLRPRSRGEVRLYSADPAEQPDIRLGLLTDPADVPGLRTGLREALRLAHAAPMRDLVRGGLDALPSPEAGDEVLDRWAAARVCTYHHPVGTCAMGRSPEQGAVVDERCAVHGLDGLRVVDASVFPEVPSVNTNLPVMAVAEHAATLI</sequence>
<evidence type="ECO:0000313" key="8">
    <source>
        <dbReference type="Proteomes" id="UP000471745"/>
    </source>
</evidence>
<dbReference type="SUPFAM" id="SSF54373">
    <property type="entry name" value="FAD-linked reductases, C-terminal domain"/>
    <property type="match status" value="1"/>
</dbReference>
<dbReference type="InterPro" id="IPR000172">
    <property type="entry name" value="GMC_OxRdtase_N"/>
</dbReference>
<dbReference type="GO" id="GO:0050660">
    <property type="term" value="F:flavin adenine dinucleotide binding"/>
    <property type="evidence" value="ECO:0007669"/>
    <property type="project" value="InterPro"/>
</dbReference>
<evidence type="ECO:0000256" key="5">
    <source>
        <dbReference type="PIRSR" id="PIRSR000137-2"/>
    </source>
</evidence>
<feature type="domain" description="Glucose-methanol-choline oxidoreductase N-terminal" evidence="6">
    <location>
        <begin position="217"/>
        <end position="231"/>
    </location>
</feature>
<dbReference type="PROSITE" id="PS00624">
    <property type="entry name" value="GMC_OXRED_2"/>
    <property type="match status" value="1"/>
</dbReference>
<keyword evidence="4 5" id="KW-0274">FAD</keyword>
<dbReference type="GO" id="GO:0019285">
    <property type="term" value="P:glycine betaine biosynthetic process from choline"/>
    <property type="evidence" value="ECO:0007669"/>
    <property type="project" value="TreeGrafter"/>
</dbReference>
<gene>
    <name evidence="7" type="ORF">G3I18_22610</name>
</gene>
<dbReference type="PANTHER" id="PTHR11552:SF147">
    <property type="entry name" value="CHOLINE DEHYDROGENASE, MITOCHONDRIAL"/>
    <property type="match status" value="1"/>
</dbReference>
<dbReference type="EMBL" id="JAAGNA010000790">
    <property type="protein sequence ID" value="NEC51331.1"/>
    <property type="molecule type" value="Genomic_DNA"/>
</dbReference>
<feature type="binding site" evidence="5">
    <location>
        <position position="402"/>
    </location>
    <ligand>
        <name>substrate</name>
    </ligand>
</feature>
<evidence type="ECO:0000256" key="3">
    <source>
        <dbReference type="ARBA" id="ARBA00022630"/>
    </source>
</evidence>
<dbReference type="PANTHER" id="PTHR11552">
    <property type="entry name" value="GLUCOSE-METHANOL-CHOLINE GMC OXIDOREDUCTASE"/>
    <property type="match status" value="1"/>
</dbReference>
<comment type="similarity">
    <text evidence="2">Belongs to the GMC oxidoreductase family.</text>
</comment>
<keyword evidence="8" id="KW-1185">Reference proteome</keyword>
<evidence type="ECO:0000256" key="1">
    <source>
        <dbReference type="ARBA" id="ARBA00001974"/>
    </source>
</evidence>
<feature type="binding site" evidence="5">
    <location>
        <position position="186"/>
    </location>
    <ligand>
        <name>FAD</name>
        <dbReference type="ChEBI" id="CHEBI:57692"/>
    </ligand>
</feature>
<proteinExistence type="inferred from homology"/>
<dbReference type="SUPFAM" id="SSF51905">
    <property type="entry name" value="FAD/NAD(P)-binding domain"/>
    <property type="match status" value="1"/>
</dbReference>
<reference evidence="7 8" key="1">
    <citation type="submission" date="2020-01" db="EMBL/GenBank/DDBJ databases">
        <title>Insect and environment-associated Actinomycetes.</title>
        <authorList>
            <person name="Currrie C."/>
            <person name="Chevrette M."/>
            <person name="Carlson C."/>
            <person name="Stubbendieck R."/>
            <person name="Wendt-Pienkowski E."/>
        </authorList>
    </citation>
    <scope>NUCLEOTIDE SEQUENCE [LARGE SCALE GENOMIC DNA]</scope>
    <source>
        <strain evidence="7 8">SID8189</strain>
    </source>
</reference>
<name>A0A9X5CQE1_9ACTN</name>
<evidence type="ECO:0000256" key="4">
    <source>
        <dbReference type="ARBA" id="ARBA00022827"/>
    </source>
</evidence>
<evidence type="ECO:0000313" key="7">
    <source>
        <dbReference type="EMBL" id="NEC51331.1"/>
    </source>
</evidence>
<dbReference type="GO" id="GO:0008812">
    <property type="term" value="F:choline dehydrogenase activity"/>
    <property type="evidence" value="ECO:0007669"/>
    <property type="project" value="TreeGrafter"/>
</dbReference>
<evidence type="ECO:0000256" key="2">
    <source>
        <dbReference type="ARBA" id="ARBA00010790"/>
    </source>
</evidence>
<dbReference type="Pfam" id="PF05199">
    <property type="entry name" value="GMC_oxred_C"/>
    <property type="match status" value="1"/>
</dbReference>
<dbReference type="InterPro" id="IPR012132">
    <property type="entry name" value="GMC_OxRdtase"/>
</dbReference>
<dbReference type="Pfam" id="PF00732">
    <property type="entry name" value="GMC_oxred_N"/>
    <property type="match status" value="1"/>
</dbReference>
<dbReference type="InterPro" id="IPR007867">
    <property type="entry name" value="GMC_OxRtase_C"/>
</dbReference>